<reference evidence="1 2" key="1">
    <citation type="submission" date="2015-05" db="EMBL/GenBank/DDBJ databases">
        <authorList>
            <person name="Liu X."/>
            <person name="Tong Y."/>
            <person name="Huang Y."/>
            <person name="Fan H."/>
            <person name="An X."/>
            <person name="Mi Z."/>
            <person name="Zhang Z."/>
        </authorList>
    </citation>
    <scope>NUCLEOTIDE SEQUENCE [LARGE SCALE GENOMIC DNA]</scope>
</reference>
<dbReference type="KEGG" id="vg:65066769"/>
<keyword evidence="2" id="KW-1185">Reference proteome</keyword>
<protein>
    <submittedName>
        <fullName evidence="1">Tail tube protein</fullName>
    </submittedName>
</protein>
<accession>A0A0H4IPH7</accession>
<evidence type="ECO:0000313" key="2">
    <source>
        <dbReference type="Proteomes" id="UP000224291"/>
    </source>
</evidence>
<dbReference type="EMBL" id="KR560069">
    <property type="protein sequence ID" value="AKO61660.1"/>
    <property type="molecule type" value="Genomic_DNA"/>
</dbReference>
<dbReference type="GeneID" id="65066769"/>
<organism evidence="1 2">
    <name type="scientific">Stenotrophomonas phage IME-SM1</name>
    <dbReference type="NCBI Taxonomy" id="1654717"/>
    <lineage>
        <taxon>Viruses</taxon>
        <taxon>Duplodnaviria</taxon>
        <taxon>Heunggongvirae</taxon>
        <taxon>Uroviricota</taxon>
        <taxon>Caudoviricetes</taxon>
        <taxon>Menderavirus</taxon>
        <taxon>Menderavirus IMESM1</taxon>
    </lineage>
</organism>
<proteinExistence type="predicted"/>
<dbReference type="Proteomes" id="UP000224291">
    <property type="component" value="Segment"/>
</dbReference>
<dbReference type="GO" id="GO:0005198">
    <property type="term" value="F:structural molecule activity"/>
    <property type="evidence" value="ECO:0007669"/>
    <property type="project" value="InterPro"/>
</dbReference>
<sequence length="183" mass="20024">MAATSASVSSFLANFRGGGARPNRYEVILTFPAGIPLGLVASQKIAFTCSAAAIPSSNMGVVNAPFMGREVKLPGDKTFDDWTVQIMLDNDWLGRRVFERWHDMMLGFESNTAAPGMLNPVNAFAKAIINQLDRADNVVATYEIEGMFPSQVGEITLGYDQNDQVMLQPVTFAVNNWRSRDIA</sequence>
<dbReference type="InterPro" id="IPR010667">
    <property type="entry name" value="Phage_T4_Gp19"/>
</dbReference>
<dbReference type="RefSeq" id="YP_010077853.1">
    <property type="nucleotide sequence ID" value="NC_054952.1"/>
</dbReference>
<evidence type="ECO:0000313" key="1">
    <source>
        <dbReference type="EMBL" id="AKO61660.1"/>
    </source>
</evidence>
<name>A0A0H4IPH7_9CAUD</name>
<dbReference type="Pfam" id="PF06841">
    <property type="entry name" value="Phage_T4_gp19"/>
    <property type="match status" value="1"/>
</dbReference>